<comment type="caution">
    <text evidence="1">The sequence shown here is derived from an EMBL/GenBank/DDBJ whole genome shotgun (WGS) entry which is preliminary data.</text>
</comment>
<reference evidence="1 2" key="1">
    <citation type="journal article" date="2022" name="bioRxiv">
        <title>The genome of the oomycete Peronosclerospora sorghi, a cosmopolitan pathogen of maize and sorghum, is inflated with dispersed pseudogenes.</title>
        <authorList>
            <person name="Fletcher K."/>
            <person name="Martin F."/>
            <person name="Isakeit T."/>
            <person name="Cavanaugh K."/>
            <person name="Magill C."/>
            <person name="Michelmore R."/>
        </authorList>
    </citation>
    <scope>NUCLEOTIDE SEQUENCE [LARGE SCALE GENOMIC DNA]</scope>
    <source>
        <strain evidence="1">P6</strain>
    </source>
</reference>
<evidence type="ECO:0000313" key="1">
    <source>
        <dbReference type="EMBL" id="KAI9916118.1"/>
    </source>
</evidence>
<dbReference type="Proteomes" id="UP001163321">
    <property type="component" value="Chromosome 2"/>
</dbReference>
<protein>
    <submittedName>
        <fullName evidence="1">Uncharacterized protein</fullName>
    </submittedName>
</protein>
<gene>
    <name evidence="1" type="ORF">PsorP6_018211</name>
</gene>
<proteinExistence type="predicted"/>
<sequence length="394" mass="45697">MTLSVIIVDDHHHCLSDIHLAIRRRFVPFSNIHVVHVDAHPDLSFPSVADTSAIFTPETLYELLDNSVAGIAEFLLPLVFAGHVNQITWLKPWWATQIPTGRFQQLAVGKRTINGTMGVTSELFHFVENELFCPLEDLNMSSIRYFDLFTTETISSTNATNVAAEAIATARQNSKSYILDIDLDYFSTWNPFRKDLEARIGESKVTKVVKVFSSVRFMQNSRQHVTGKQRNEEKKTFDELMNRLKAVDTREDATIRRSEWLHLQKDFIVLYDDTVEVDKMLDDFYQVLETYREDEATRREIWTNGSFLTLPHHESSQKEIERMILELEQFLHTHKLDHTNPPVLITIAKSVGDEYLPPYQVKETLSSVLQMLERLYGHFEPNFVEYESVHDMEN</sequence>
<evidence type="ECO:0000313" key="2">
    <source>
        <dbReference type="Proteomes" id="UP001163321"/>
    </source>
</evidence>
<keyword evidence="2" id="KW-1185">Reference proteome</keyword>
<accession>A0ACC0WBB5</accession>
<organism evidence="1 2">
    <name type="scientific">Peronosclerospora sorghi</name>
    <dbReference type="NCBI Taxonomy" id="230839"/>
    <lineage>
        <taxon>Eukaryota</taxon>
        <taxon>Sar</taxon>
        <taxon>Stramenopiles</taxon>
        <taxon>Oomycota</taxon>
        <taxon>Peronosporomycetes</taxon>
        <taxon>Peronosporales</taxon>
        <taxon>Peronosporaceae</taxon>
        <taxon>Peronosclerospora</taxon>
    </lineage>
</organism>
<name>A0ACC0WBB5_9STRA</name>
<dbReference type="EMBL" id="CM047581">
    <property type="protein sequence ID" value="KAI9916118.1"/>
    <property type="molecule type" value="Genomic_DNA"/>
</dbReference>